<organism evidence="3 4">
    <name type="scientific">Nakaseomyces bracarensis</name>
    <dbReference type="NCBI Taxonomy" id="273131"/>
    <lineage>
        <taxon>Eukaryota</taxon>
        <taxon>Fungi</taxon>
        <taxon>Dikarya</taxon>
        <taxon>Ascomycota</taxon>
        <taxon>Saccharomycotina</taxon>
        <taxon>Saccharomycetes</taxon>
        <taxon>Saccharomycetales</taxon>
        <taxon>Saccharomycetaceae</taxon>
        <taxon>Nakaseomyces</taxon>
    </lineage>
</organism>
<dbReference type="Pfam" id="PF14555">
    <property type="entry name" value="UBA_4"/>
    <property type="match status" value="1"/>
</dbReference>
<dbReference type="Gene3D" id="3.10.20.90">
    <property type="entry name" value="Phosphatidylinositol 3-kinase Catalytic Subunit, Chain A, domain 1"/>
    <property type="match status" value="1"/>
</dbReference>
<dbReference type="PANTHER" id="PTHR23322">
    <property type="entry name" value="FAS-ASSOCIATED PROTEIN"/>
    <property type="match status" value="1"/>
</dbReference>
<feature type="domain" description="UBX" evidence="2">
    <location>
        <begin position="432"/>
        <end position="509"/>
    </location>
</feature>
<dbReference type="SMART" id="SM00594">
    <property type="entry name" value="UAS"/>
    <property type="match status" value="1"/>
</dbReference>
<dbReference type="InterPro" id="IPR006577">
    <property type="entry name" value="UAS"/>
</dbReference>
<dbReference type="CDD" id="cd14346">
    <property type="entry name" value="UBA_Ubx5_like"/>
    <property type="match status" value="1"/>
</dbReference>
<dbReference type="InterPro" id="IPR036249">
    <property type="entry name" value="Thioredoxin-like_sf"/>
</dbReference>
<dbReference type="Proteomes" id="UP001623330">
    <property type="component" value="Unassembled WGS sequence"/>
</dbReference>
<dbReference type="SUPFAM" id="SSF46934">
    <property type="entry name" value="UBA-like"/>
    <property type="match status" value="1"/>
</dbReference>
<dbReference type="CDD" id="cd01767">
    <property type="entry name" value="UBX"/>
    <property type="match status" value="1"/>
</dbReference>
<evidence type="ECO:0000313" key="3">
    <source>
        <dbReference type="EMBL" id="KAL3232749.1"/>
    </source>
</evidence>
<dbReference type="InterPro" id="IPR050730">
    <property type="entry name" value="UBX_domain-protein"/>
</dbReference>
<dbReference type="SMART" id="SM00166">
    <property type="entry name" value="UBX"/>
    <property type="match status" value="1"/>
</dbReference>
<evidence type="ECO:0000256" key="1">
    <source>
        <dbReference type="SAM" id="MobiDB-lite"/>
    </source>
</evidence>
<dbReference type="PROSITE" id="PS50033">
    <property type="entry name" value="UBX"/>
    <property type="match status" value="1"/>
</dbReference>
<dbReference type="Gene3D" id="3.40.30.10">
    <property type="entry name" value="Glutaredoxin"/>
    <property type="match status" value="1"/>
</dbReference>
<dbReference type="SUPFAM" id="SSF54236">
    <property type="entry name" value="Ubiquitin-like"/>
    <property type="match status" value="1"/>
</dbReference>
<feature type="region of interest" description="Disordered" evidence="1">
    <location>
        <begin position="143"/>
        <end position="171"/>
    </location>
</feature>
<dbReference type="InterPro" id="IPR009060">
    <property type="entry name" value="UBA-like_sf"/>
</dbReference>
<dbReference type="SUPFAM" id="SSF52833">
    <property type="entry name" value="Thioredoxin-like"/>
    <property type="match status" value="1"/>
</dbReference>
<protein>
    <submittedName>
        <fullName evidence="3">UBX domain-containing protein 2</fullName>
    </submittedName>
</protein>
<dbReference type="Pfam" id="PF00789">
    <property type="entry name" value="UBX"/>
    <property type="match status" value="1"/>
</dbReference>
<proteinExistence type="predicted"/>
<evidence type="ECO:0000313" key="4">
    <source>
        <dbReference type="Proteomes" id="UP001623330"/>
    </source>
</evidence>
<dbReference type="EMBL" id="JBEVYD010000005">
    <property type="protein sequence ID" value="KAL3232749.1"/>
    <property type="molecule type" value="Genomic_DNA"/>
</dbReference>
<dbReference type="InterPro" id="IPR029071">
    <property type="entry name" value="Ubiquitin-like_domsf"/>
</dbReference>
<comment type="caution">
    <text evidence="3">The sequence shown here is derived from an EMBL/GenBank/DDBJ whole genome shotgun (WGS) entry which is preliminary data.</text>
</comment>
<reference evidence="3 4" key="1">
    <citation type="submission" date="2024-05" db="EMBL/GenBank/DDBJ databases">
        <title>Long read based assembly of the Candida bracarensis genome reveals expanded adhesin content.</title>
        <authorList>
            <person name="Marcet-Houben M."/>
            <person name="Ksiezopolska E."/>
            <person name="Gabaldon T."/>
        </authorList>
    </citation>
    <scope>NUCLEOTIDE SEQUENCE [LARGE SCALE GENOMIC DNA]</scope>
    <source>
        <strain evidence="3 4">CBM6</strain>
    </source>
</reference>
<name>A0ABR4NVK2_9SACH</name>
<dbReference type="Pfam" id="PF13899">
    <property type="entry name" value="Thioredoxin_7"/>
    <property type="match status" value="1"/>
</dbReference>
<dbReference type="InterPro" id="IPR001012">
    <property type="entry name" value="UBX_dom"/>
</dbReference>
<gene>
    <name evidence="3" type="ORF">RNJ44_04665</name>
</gene>
<dbReference type="Gene3D" id="1.10.8.10">
    <property type="entry name" value="DNA helicase RuvA subunit, C-terminal domain"/>
    <property type="match status" value="1"/>
</dbReference>
<dbReference type="PANTHER" id="PTHR23322:SF6">
    <property type="entry name" value="UBX DOMAIN-CONTAINING PROTEIN 7"/>
    <property type="match status" value="1"/>
</dbReference>
<dbReference type="CDD" id="cd02958">
    <property type="entry name" value="UAS"/>
    <property type="match status" value="1"/>
</dbReference>
<feature type="region of interest" description="Disordered" evidence="1">
    <location>
        <begin position="376"/>
        <end position="411"/>
    </location>
</feature>
<evidence type="ECO:0000259" key="2">
    <source>
        <dbReference type="PROSITE" id="PS50033"/>
    </source>
</evidence>
<feature type="compositionally biased region" description="Low complexity" evidence="1">
    <location>
        <begin position="148"/>
        <end position="163"/>
    </location>
</feature>
<keyword evidence="4" id="KW-1185">Reference proteome</keyword>
<accession>A0ABR4NVK2</accession>
<sequence>MSEQEQVDNFMAITAATDGEVAKQFIEMAGGDLETAISLYFEHGAGVSAPGGANAGAPAATETDNDLAERLQQEAYREEEQVDSVREPDQARHETLAETHIFPATYGGIGGAYSSLRHHTGNVAADMFDDSTPQGIFNQRLEDDYSDETSSSESSSSVSGSISDTDEDSDNDYEYVEEDVVEIDDDGNITEKKQLVRRLKNPITKEAKLAMLFRPPFDMMSKLNLDRAKLKARKKKKWIMVNIQDAGIFQCQALNRDVWSNKKVKRVIKKNFIFLQYQYSSRNAEPYIHFYGLNSKDDLPHIAILDPLTGERLKQWNEIVPNPNSFLEEIDEFLNEFSLDPGSKNPLVKQPTPEIDPTTLTEEQQMELAIRESLGTEATNPIAISDEDVKKTEGNDASIQEDKDEEMEDVPSKDNLFDSIEAIDHEEPEQNIPGKITRIQIRTGDGRRLVRRFYLDDTIRTIYEVIKVNLEGFTDCKFLLSNHQRENLIDKLSETIADAGLGNSSLLVEKEED</sequence>